<feature type="transmembrane region" description="Helical" evidence="1">
    <location>
        <begin position="109"/>
        <end position="132"/>
    </location>
</feature>
<dbReference type="EMBL" id="JACHIW010000001">
    <property type="protein sequence ID" value="MBB5155572.1"/>
    <property type="molecule type" value="Genomic_DNA"/>
</dbReference>
<dbReference type="InterPro" id="IPR006976">
    <property type="entry name" value="VanZ-like"/>
</dbReference>
<dbReference type="PANTHER" id="PTHR36834:SF1">
    <property type="entry name" value="INTEGRAL MEMBRANE PROTEIN"/>
    <property type="match status" value="1"/>
</dbReference>
<dbReference type="Proteomes" id="UP000584374">
    <property type="component" value="Unassembled WGS sequence"/>
</dbReference>
<feature type="transmembrane region" description="Helical" evidence="1">
    <location>
        <begin position="220"/>
        <end position="240"/>
    </location>
</feature>
<evidence type="ECO:0000313" key="3">
    <source>
        <dbReference type="EMBL" id="MBB5155572.1"/>
    </source>
</evidence>
<evidence type="ECO:0000259" key="2">
    <source>
        <dbReference type="Pfam" id="PF04892"/>
    </source>
</evidence>
<feature type="transmembrane region" description="Helical" evidence="1">
    <location>
        <begin position="6"/>
        <end position="26"/>
    </location>
</feature>
<dbReference type="InterPro" id="IPR053150">
    <property type="entry name" value="Teicoplanin_resist-assoc"/>
</dbReference>
<keyword evidence="4" id="KW-1185">Reference proteome</keyword>
<dbReference type="RefSeq" id="WP_184726888.1">
    <property type="nucleotide sequence ID" value="NZ_JACHIW010000001.1"/>
</dbReference>
<gene>
    <name evidence="3" type="ORF">BJ970_003106</name>
</gene>
<comment type="caution">
    <text evidence="3">The sequence shown here is derived from an EMBL/GenBank/DDBJ whole genome shotgun (WGS) entry which is preliminary data.</text>
</comment>
<proteinExistence type="predicted"/>
<keyword evidence="1" id="KW-1133">Transmembrane helix</keyword>
<protein>
    <recommendedName>
        <fullName evidence="2">VanZ-like domain-containing protein</fullName>
    </recommendedName>
</protein>
<evidence type="ECO:0000256" key="1">
    <source>
        <dbReference type="SAM" id="Phobius"/>
    </source>
</evidence>
<keyword evidence="1" id="KW-0472">Membrane</keyword>
<dbReference type="Pfam" id="PF04892">
    <property type="entry name" value="VanZ"/>
    <property type="match status" value="1"/>
</dbReference>
<dbReference type="AlphaFoldDB" id="A0A840PZ63"/>
<feature type="transmembrane region" description="Helical" evidence="1">
    <location>
        <begin position="144"/>
        <end position="161"/>
    </location>
</feature>
<keyword evidence="1" id="KW-0812">Transmembrane</keyword>
<dbReference type="PANTHER" id="PTHR36834">
    <property type="entry name" value="MEMBRANE PROTEIN-RELATED"/>
    <property type="match status" value="1"/>
</dbReference>
<reference evidence="3 4" key="1">
    <citation type="submission" date="2020-08" db="EMBL/GenBank/DDBJ databases">
        <title>Sequencing the genomes of 1000 actinobacteria strains.</title>
        <authorList>
            <person name="Klenk H.-P."/>
        </authorList>
    </citation>
    <scope>NUCLEOTIDE SEQUENCE [LARGE SCALE GENOMIC DNA]</scope>
    <source>
        <strain evidence="3 4">DSM 45584</strain>
    </source>
</reference>
<evidence type="ECO:0000313" key="4">
    <source>
        <dbReference type="Proteomes" id="UP000584374"/>
    </source>
</evidence>
<accession>A0A840PZ63</accession>
<name>A0A840PZ63_9PSEU</name>
<sequence length="342" mass="36061">MSVLPGSFAALVAIGVAALLFVPFVAGEHRRHGELRVGIAAQRFAILLYACGLLSYVFLPFSSDTTTCFAPQWQPFAGLTDLTMLEQFACNIALFVPLGALAPSSLPTSVLAGSATSVAIELTQLTGIWFAFPCAYRVFDVNDVIANTIGALLGGLLAPLLRRLPTGASGRPAAEPRPVTAARRLLGMCCDALMLWWLGMVCDRAADIALRLAHITPTRVWEAVALWFAPSALLLATMLIGRGSSIGQHAVALRARAPNGRPARAAVLRRWAVGIGGLALAQGALEVLSGEPNAALGLLWCAAHAWGVTNTRDHRGITGLVAGLKMIDARPSRRGLNAARSM</sequence>
<feature type="transmembrane region" description="Helical" evidence="1">
    <location>
        <begin position="46"/>
        <end position="62"/>
    </location>
</feature>
<feature type="domain" description="VanZ-like" evidence="2">
    <location>
        <begin position="47"/>
        <end position="161"/>
    </location>
</feature>
<organism evidence="3 4">
    <name type="scientific">Saccharopolyspora phatthalungensis</name>
    <dbReference type="NCBI Taxonomy" id="664693"/>
    <lineage>
        <taxon>Bacteria</taxon>
        <taxon>Bacillati</taxon>
        <taxon>Actinomycetota</taxon>
        <taxon>Actinomycetes</taxon>
        <taxon>Pseudonocardiales</taxon>
        <taxon>Pseudonocardiaceae</taxon>
        <taxon>Saccharopolyspora</taxon>
    </lineage>
</organism>